<dbReference type="Proteomes" id="UP000188268">
    <property type="component" value="Unassembled WGS sequence"/>
</dbReference>
<protein>
    <submittedName>
        <fullName evidence="2">Uncharacterized protein</fullName>
    </submittedName>
</protein>
<keyword evidence="3" id="KW-1185">Reference proteome</keyword>
<feature type="compositionally biased region" description="Polar residues" evidence="1">
    <location>
        <begin position="13"/>
        <end position="30"/>
    </location>
</feature>
<sequence length="30" mass="3277">MSGSKIPRVVHPSNLQRGLPSSSLVTDTRR</sequence>
<feature type="region of interest" description="Disordered" evidence="1">
    <location>
        <begin position="1"/>
        <end position="30"/>
    </location>
</feature>
<evidence type="ECO:0000313" key="3">
    <source>
        <dbReference type="Proteomes" id="UP000188268"/>
    </source>
</evidence>
<accession>A0A1R3H155</accession>
<dbReference type="Gramene" id="OMO64047">
    <property type="protein sequence ID" value="OMO64047"/>
    <property type="gene ID" value="CCACVL1_22087"/>
</dbReference>
<dbReference type="EMBL" id="AWWV01012849">
    <property type="protein sequence ID" value="OMO64047.1"/>
    <property type="molecule type" value="Genomic_DNA"/>
</dbReference>
<evidence type="ECO:0000256" key="1">
    <source>
        <dbReference type="SAM" id="MobiDB-lite"/>
    </source>
</evidence>
<evidence type="ECO:0000313" key="2">
    <source>
        <dbReference type="EMBL" id="OMO64047.1"/>
    </source>
</evidence>
<reference evidence="2 3" key="1">
    <citation type="submission" date="2013-09" db="EMBL/GenBank/DDBJ databases">
        <title>Corchorus capsularis genome sequencing.</title>
        <authorList>
            <person name="Alam M."/>
            <person name="Haque M.S."/>
            <person name="Islam M.S."/>
            <person name="Emdad E.M."/>
            <person name="Islam M.M."/>
            <person name="Ahmed B."/>
            <person name="Halim A."/>
            <person name="Hossen Q.M.M."/>
            <person name="Hossain M.Z."/>
            <person name="Ahmed R."/>
            <person name="Khan M.M."/>
            <person name="Islam R."/>
            <person name="Rashid M.M."/>
            <person name="Khan S.A."/>
            <person name="Rahman M.S."/>
            <person name="Alam M."/>
        </authorList>
    </citation>
    <scope>NUCLEOTIDE SEQUENCE [LARGE SCALE GENOMIC DNA]</scope>
    <source>
        <strain evidence="3">cv. CVL-1</strain>
        <tissue evidence="2">Whole seedling</tissue>
    </source>
</reference>
<dbReference type="AlphaFoldDB" id="A0A1R3H155"/>
<proteinExistence type="predicted"/>
<name>A0A1R3H155_COCAP</name>
<comment type="caution">
    <text evidence="2">The sequence shown here is derived from an EMBL/GenBank/DDBJ whole genome shotgun (WGS) entry which is preliminary data.</text>
</comment>
<gene>
    <name evidence="2" type="ORF">CCACVL1_22087</name>
</gene>
<organism evidence="2 3">
    <name type="scientific">Corchorus capsularis</name>
    <name type="common">Jute</name>
    <dbReference type="NCBI Taxonomy" id="210143"/>
    <lineage>
        <taxon>Eukaryota</taxon>
        <taxon>Viridiplantae</taxon>
        <taxon>Streptophyta</taxon>
        <taxon>Embryophyta</taxon>
        <taxon>Tracheophyta</taxon>
        <taxon>Spermatophyta</taxon>
        <taxon>Magnoliopsida</taxon>
        <taxon>eudicotyledons</taxon>
        <taxon>Gunneridae</taxon>
        <taxon>Pentapetalae</taxon>
        <taxon>rosids</taxon>
        <taxon>malvids</taxon>
        <taxon>Malvales</taxon>
        <taxon>Malvaceae</taxon>
        <taxon>Grewioideae</taxon>
        <taxon>Apeibeae</taxon>
        <taxon>Corchorus</taxon>
    </lineage>
</organism>